<dbReference type="InterPro" id="IPR003593">
    <property type="entry name" value="AAA+_ATPase"/>
</dbReference>
<proteinExistence type="inferred from homology"/>
<dbReference type="SUPFAM" id="SSF52540">
    <property type="entry name" value="P-loop containing nucleoside triphosphate hydrolases"/>
    <property type="match status" value="2"/>
</dbReference>
<organism evidence="5 6">
    <name type="scientific">Stutzerimonas stutzeri</name>
    <name type="common">Pseudomonas stutzeri</name>
    <dbReference type="NCBI Taxonomy" id="316"/>
    <lineage>
        <taxon>Bacteria</taxon>
        <taxon>Pseudomonadati</taxon>
        <taxon>Pseudomonadota</taxon>
        <taxon>Gammaproteobacteria</taxon>
        <taxon>Pseudomonadales</taxon>
        <taxon>Pseudomonadaceae</taxon>
        <taxon>Stutzerimonas</taxon>
    </lineage>
</organism>
<accession>A0A023WSW3</accession>
<dbReference type="EMBL" id="CP007509">
    <property type="protein sequence ID" value="AHY42785.1"/>
    <property type="molecule type" value="Genomic_DNA"/>
</dbReference>
<dbReference type="Proteomes" id="UP000025238">
    <property type="component" value="Chromosome"/>
</dbReference>
<evidence type="ECO:0000256" key="1">
    <source>
        <dbReference type="ARBA" id="ARBA00006914"/>
    </source>
</evidence>
<evidence type="ECO:0000259" key="4">
    <source>
        <dbReference type="SMART" id="SM00382"/>
    </source>
</evidence>
<dbReference type="Gene3D" id="3.40.50.300">
    <property type="entry name" value="P-loop containing nucleotide triphosphate hydrolases"/>
    <property type="match status" value="2"/>
</dbReference>
<protein>
    <submittedName>
        <fullName evidence="5">ATPase</fullName>
    </submittedName>
</protein>
<evidence type="ECO:0000256" key="2">
    <source>
        <dbReference type="ARBA" id="ARBA00022741"/>
    </source>
</evidence>
<feature type="domain" description="AAA+ ATPase" evidence="4">
    <location>
        <begin position="270"/>
        <end position="403"/>
    </location>
</feature>
<evidence type="ECO:0000313" key="5">
    <source>
        <dbReference type="EMBL" id="AHY42785.1"/>
    </source>
</evidence>
<evidence type="ECO:0000256" key="3">
    <source>
        <dbReference type="ARBA" id="ARBA00022840"/>
    </source>
</evidence>
<dbReference type="SMART" id="SM00382">
    <property type="entry name" value="AAA"/>
    <property type="match status" value="2"/>
</dbReference>
<gene>
    <name evidence="5" type="ORF">UIB01_09985</name>
</gene>
<evidence type="ECO:0000313" key="6">
    <source>
        <dbReference type="Proteomes" id="UP000025238"/>
    </source>
</evidence>
<keyword evidence="2" id="KW-0547">Nucleotide-binding</keyword>
<dbReference type="GO" id="GO:0005524">
    <property type="term" value="F:ATP binding"/>
    <property type="evidence" value="ECO:0007669"/>
    <property type="project" value="UniProtKB-KW"/>
</dbReference>
<dbReference type="PANTHER" id="PTHR23073">
    <property type="entry name" value="26S PROTEASOME REGULATORY SUBUNIT"/>
    <property type="match status" value="1"/>
</dbReference>
<dbReference type="InterPro" id="IPR050221">
    <property type="entry name" value="26S_Proteasome_ATPase"/>
</dbReference>
<dbReference type="PATRIC" id="fig|316.97.peg.1999"/>
<dbReference type="InterPro" id="IPR027417">
    <property type="entry name" value="P-loop_NTPase"/>
</dbReference>
<sequence length="718" mass="79983">MSHSSAISSIGLTHETPPVVVRWMYALLLDMGGCAEFVTGEGFRDNDIAECLGVLVLDGCSEEEDGEPVMRRRTRRNGDEPSTSFYRRVLLQLREERRAHLKRFPGLVLPEPLRSNVETLGNLVGLDEVDRRILAFSALLSSDTLLHECSRFIGPVSFNRMLRVLANLLEFPQDRVRDNLARSGTLLRAGLIDTFGRWSHREDLGSVLQTESTDLAFQLCHHQGDLIGLFAGAFRFAPTPRMVRDDYRHVAPMLKMTEEHLSVALERNLGGVNVLLYGPPGTGKSELTRLIASSLNAELFEISCTDQNGDPIDGPGRLSALRSATSVLASRRALLVMDEIEDLFSATDGLAAVLGERPRHKGWTNRMLEENPIPCFWLTNRIDALDNAYIRRFDIVLNLDNPPRAQRRHLIEVASGGRVNEPVATRLAEHEQLTPAVITRAIAVAETTSPHVDDLGPSVERLVDATLVAQGFPSLASHGYENLPAFYSPDLVNADQGLQELVEGIRQHREARLCFYGPSGTGKTAFGRWIARELGQPLHSRRASDLVSPYVGMTERNFAEAFETASRDGAVLLLDEVDTFLQDRRTARHSWEVSAVNEMLTQMESYRGLFIASTNLMDNLDPAAMRRFDLKIHFGYLKPEQISALLDQHLAEMELRRPATLSLARLLRHTTVTPGDFAAVSRRARFKPFRSASDMIEAVLAEASMKQARSAQPIGFVH</sequence>
<dbReference type="CDD" id="cd19481">
    <property type="entry name" value="RecA-like_protease"/>
    <property type="match status" value="1"/>
</dbReference>
<dbReference type="AlphaFoldDB" id="A0A023WSW3"/>
<feature type="domain" description="AAA+ ATPase" evidence="4">
    <location>
        <begin position="509"/>
        <end position="638"/>
    </location>
</feature>
<dbReference type="GO" id="GO:0016887">
    <property type="term" value="F:ATP hydrolysis activity"/>
    <property type="evidence" value="ECO:0007669"/>
    <property type="project" value="InterPro"/>
</dbReference>
<dbReference type="KEGG" id="pstu:UIB01_09985"/>
<dbReference type="InterPro" id="IPR003959">
    <property type="entry name" value="ATPase_AAA_core"/>
</dbReference>
<reference evidence="5 6" key="1">
    <citation type="submission" date="2014-03" db="EMBL/GenBank/DDBJ databases">
        <title>Complete genome sequence of Pseudomonas stutzeri 19SMN4.</title>
        <authorList>
            <person name="Brunet-Galmes I."/>
            <person name="Nogales B."/>
            <person name="Busquets A."/>
            <person name="Pena A."/>
            <person name="Gomila M."/>
            <person name="Garcia-Valdes E."/>
            <person name="Lalucat J."/>
            <person name="Bennasar A."/>
            <person name="Bosch R."/>
        </authorList>
    </citation>
    <scope>NUCLEOTIDE SEQUENCE [LARGE SCALE GENOMIC DNA]</scope>
    <source>
        <strain evidence="5 6">19SMN4</strain>
    </source>
</reference>
<keyword evidence="3" id="KW-0067">ATP-binding</keyword>
<comment type="similarity">
    <text evidence="1">Belongs to the AAA ATPase family.</text>
</comment>
<name>A0A023WSW3_STUST</name>
<dbReference type="Pfam" id="PF00004">
    <property type="entry name" value="AAA"/>
    <property type="match status" value="2"/>
</dbReference>